<gene>
    <name evidence="3" type="ORF">OHU69_17595</name>
</gene>
<evidence type="ECO:0000313" key="3">
    <source>
        <dbReference type="EMBL" id="WTS12699.1"/>
    </source>
</evidence>
<dbReference type="AlphaFoldDB" id="A0AAU1U5K5"/>
<evidence type="ECO:0000256" key="2">
    <source>
        <dbReference type="SAM" id="Phobius"/>
    </source>
</evidence>
<evidence type="ECO:0000256" key="1">
    <source>
        <dbReference type="SAM" id="MobiDB-lite"/>
    </source>
</evidence>
<feature type="transmembrane region" description="Helical" evidence="2">
    <location>
        <begin position="226"/>
        <end position="244"/>
    </location>
</feature>
<feature type="transmembrane region" description="Helical" evidence="2">
    <location>
        <begin position="43"/>
        <end position="64"/>
    </location>
</feature>
<feature type="transmembrane region" description="Helical" evidence="2">
    <location>
        <begin position="256"/>
        <end position="278"/>
    </location>
</feature>
<organism evidence="3">
    <name type="scientific">Streptomyces sp. NBC_00119</name>
    <dbReference type="NCBI Taxonomy" id="2975659"/>
    <lineage>
        <taxon>Bacteria</taxon>
        <taxon>Bacillati</taxon>
        <taxon>Actinomycetota</taxon>
        <taxon>Actinomycetes</taxon>
        <taxon>Kitasatosporales</taxon>
        <taxon>Streptomycetaceae</taxon>
        <taxon>Streptomyces</taxon>
    </lineage>
</organism>
<feature type="transmembrane region" description="Helical" evidence="2">
    <location>
        <begin position="79"/>
        <end position="101"/>
    </location>
</feature>
<feature type="transmembrane region" description="Helical" evidence="2">
    <location>
        <begin position="181"/>
        <end position="206"/>
    </location>
</feature>
<dbReference type="EMBL" id="CP108195">
    <property type="protein sequence ID" value="WTS12699.1"/>
    <property type="molecule type" value="Genomic_DNA"/>
</dbReference>
<protein>
    <submittedName>
        <fullName evidence="3">Uncharacterized protein</fullName>
    </submittedName>
</protein>
<proteinExistence type="predicted"/>
<feature type="transmembrane region" description="Helical" evidence="2">
    <location>
        <begin position="108"/>
        <end position="129"/>
    </location>
</feature>
<keyword evidence="2" id="KW-0472">Membrane</keyword>
<sequence>MENAQNHRPVIPQGRLPEHPRDRRPLTGAVRDLWRAALPSERLCYATGAVLTFSGLAHLLVFAVDGGPWDGPVSWRKPVTFGVSFGLTLIALTWVTSYLRIGARTRNVLLVVFAADCVLEVGGITLQAWRRVPSHLNMESGFDTAVSMSLAVGGGILVVLLSVFAVASFRRRPSGPTGMLLALRSGFAILLVALASGAAMIARGVILTKTGRQEAAYHSTAPLKPLHGVSLHAVLVLPALAWLMSRTAWSERTRNGVMRGAVACYAAAVAAAAVWAAITY</sequence>
<feature type="region of interest" description="Disordered" evidence="1">
    <location>
        <begin position="1"/>
        <end position="24"/>
    </location>
</feature>
<keyword evidence="2" id="KW-1133">Transmembrane helix</keyword>
<keyword evidence="2" id="KW-0812">Transmembrane</keyword>
<reference evidence="3" key="1">
    <citation type="submission" date="2022-10" db="EMBL/GenBank/DDBJ databases">
        <title>The complete genomes of actinobacterial strains from the NBC collection.</title>
        <authorList>
            <person name="Joergensen T.S."/>
            <person name="Alvarez Arevalo M."/>
            <person name="Sterndorff E.B."/>
            <person name="Faurdal D."/>
            <person name="Vuksanovic O."/>
            <person name="Mourched A.-S."/>
            <person name="Charusanti P."/>
            <person name="Shaw S."/>
            <person name="Blin K."/>
            <person name="Weber T."/>
        </authorList>
    </citation>
    <scope>NUCLEOTIDE SEQUENCE</scope>
    <source>
        <strain evidence="3">NBC_00119</strain>
    </source>
</reference>
<feature type="transmembrane region" description="Helical" evidence="2">
    <location>
        <begin position="149"/>
        <end position="169"/>
    </location>
</feature>
<name>A0AAU1U5K5_9ACTN</name>
<accession>A0AAU1U5K5</accession>